<evidence type="ECO:0000313" key="1">
    <source>
        <dbReference type="EMBL" id="JAH88954.1"/>
    </source>
</evidence>
<reference evidence="1" key="1">
    <citation type="submission" date="2014-11" db="EMBL/GenBank/DDBJ databases">
        <authorList>
            <person name="Amaro Gonzalez C."/>
        </authorList>
    </citation>
    <scope>NUCLEOTIDE SEQUENCE</scope>
</reference>
<dbReference type="EMBL" id="GBXM01019623">
    <property type="protein sequence ID" value="JAH88954.1"/>
    <property type="molecule type" value="Transcribed_RNA"/>
</dbReference>
<protein>
    <submittedName>
        <fullName evidence="1">Uncharacterized protein</fullName>
    </submittedName>
</protein>
<proteinExistence type="predicted"/>
<name>A0A0E9WEZ1_ANGAN</name>
<organism evidence="1">
    <name type="scientific">Anguilla anguilla</name>
    <name type="common">European freshwater eel</name>
    <name type="synonym">Muraena anguilla</name>
    <dbReference type="NCBI Taxonomy" id="7936"/>
    <lineage>
        <taxon>Eukaryota</taxon>
        <taxon>Metazoa</taxon>
        <taxon>Chordata</taxon>
        <taxon>Craniata</taxon>
        <taxon>Vertebrata</taxon>
        <taxon>Euteleostomi</taxon>
        <taxon>Actinopterygii</taxon>
        <taxon>Neopterygii</taxon>
        <taxon>Teleostei</taxon>
        <taxon>Anguilliformes</taxon>
        <taxon>Anguillidae</taxon>
        <taxon>Anguilla</taxon>
    </lineage>
</organism>
<dbReference type="AlphaFoldDB" id="A0A0E9WEZ1"/>
<reference evidence="1" key="2">
    <citation type="journal article" date="2015" name="Fish Shellfish Immunol.">
        <title>Early steps in the European eel (Anguilla anguilla)-Vibrio vulnificus interaction in the gills: Role of the RtxA13 toxin.</title>
        <authorList>
            <person name="Callol A."/>
            <person name="Pajuelo D."/>
            <person name="Ebbesson L."/>
            <person name="Teles M."/>
            <person name="MacKenzie S."/>
            <person name="Amaro C."/>
        </authorList>
    </citation>
    <scope>NUCLEOTIDE SEQUENCE</scope>
</reference>
<sequence length="74" mass="8703">MTSNQFSVGIATAKMGNCSWSWRTFFLVRFKHGIHIYKHILDPQIKFKKLSKKLKTINRHNVITNVMNTNHDTE</sequence>
<accession>A0A0E9WEZ1</accession>